<dbReference type="CDD" id="cd00156">
    <property type="entry name" value="REC"/>
    <property type="match status" value="1"/>
</dbReference>
<dbReference type="SUPFAM" id="SSF52172">
    <property type="entry name" value="CheY-like"/>
    <property type="match status" value="2"/>
</dbReference>
<dbReference type="RefSeq" id="WP_272743225.1">
    <property type="nucleotide sequence ID" value="NZ_JAQQKV010000001.1"/>
</dbReference>
<evidence type="ECO:0000313" key="5">
    <source>
        <dbReference type="Proteomes" id="UP001218579"/>
    </source>
</evidence>
<keyword evidence="5" id="KW-1185">Reference proteome</keyword>
<dbReference type="InterPro" id="IPR011006">
    <property type="entry name" value="CheY-like_superfamily"/>
</dbReference>
<sequence length="267" mass="28938">MSAGTVLVLEDSHTQAQLISKMMEKLGWSTLLCFDHDAVFEALRHRTVDLMLLDVYIGTANTLMLMPDFRKLSTGVPIAVMSAGGAGGQVLKATLNMARRAQADFVIGKPFAIPDIKAIIDKVNILRNAPQRSRHILVIDDSGTTRKLVASTLAKEGYQISEAQTVEEAFVRIDIAHVDMIITDIFMPGMGGIEGISVIHDTWPQARIIAMSGEDSVDSAQKHEKASALKQAVENGANASLTKPFRPIDLAQLVDKVFSDSALLIEG</sequence>
<reference evidence="4 5" key="1">
    <citation type="submission" date="2023-01" db="EMBL/GenBank/DDBJ databases">
        <title>Novel species of the genus Asticcacaulis isolated from rivers.</title>
        <authorList>
            <person name="Lu H."/>
        </authorList>
    </citation>
    <scope>NUCLEOTIDE SEQUENCE [LARGE SCALE GENOMIC DNA]</scope>
    <source>
        <strain evidence="4 5">LKC15W</strain>
    </source>
</reference>
<dbReference type="Gene3D" id="3.40.50.2300">
    <property type="match status" value="2"/>
</dbReference>
<protein>
    <submittedName>
        <fullName evidence="4">Response regulator</fullName>
    </submittedName>
</protein>
<evidence type="ECO:0000256" key="1">
    <source>
        <dbReference type="ARBA" id="ARBA00022553"/>
    </source>
</evidence>
<proteinExistence type="predicted"/>
<evidence type="ECO:0000256" key="2">
    <source>
        <dbReference type="PROSITE-ProRule" id="PRU00169"/>
    </source>
</evidence>
<dbReference type="SMART" id="SM00448">
    <property type="entry name" value="REC"/>
    <property type="match status" value="2"/>
</dbReference>
<feature type="modified residue" description="4-aspartylphosphate" evidence="2">
    <location>
        <position position="184"/>
    </location>
</feature>
<dbReference type="EMBL" id="JAQQKV010000001">
    <property type="protein sequence ID" value="MDC7674914.1"/>
    <property type="molecule type" value="Genomic_DNA"/>
</dbReference>
<gene>
    <name evidence="4" type="ORF">PQU98_02145</name>
</gene>
<dbReference type="Proteomes" id="UP001218579">
    <property type="component" value="Unassembled WGS sequence"/>
</dbReference>
<keyword evidence="1 2" id="KW-0597">Phosphoprotein</keyword>
<evidence type="ECO:0000259" key="3">
    <source>
        <dbReference type="PROSITE" id="PS50110"/>
    </source>
</evidence>
<dbReference type="PANTHER" id="PTHR44591:SF23">
    <property type="entry name" value="CHEY SUBFAMILY"/>
    <property type="match status" value="1"/>
</dbReference>
<accession>A0ABT5HF84</accession>
<comment type="caution">
    <text evidence="4">The sequence shown here is derived from an EMBL/GenBank/DDBJ whole genome shotgun (WGS) entry which is preliminary data.</text>
</comment>
<organism evidence="4 5">
    <name type="scientific">Asticcacaulis machinosus</name>
    <dbReference type="NCBI Taxonomy" id="2984211"/>
    <lineage>
        <taxon>Bacteria</taxon>
        <taxon>Pseudomonadati</taxon>
        <taxon>Pseudomonadota</taxon>
        <taxon>Alphaproteobacteria</taxon>
        <taxon>Caulobacterales</taxon>
        <taxon>Caulobacteraceae</taxon>
        <taxon>Asticcacaulis</taxon>
    </lineage>
</organism>
<dbReference type="PANTHER" id="PTHR44591">
    <property type="entry name" value="STRESS RESPONSE REGULATOR PROTEIN 1"/>
    <property type="match status" value="1"/>
</dbReference>
<name>A0ABT5HF84_9CAUL</name>
<dbReference type="InterPro" id="IPR001789">
    <property type="entry name" value="Sig_transdc_resp-reg_receiver"/>
</dbReference>
<feature type="modified residue" description="4-aspartylphosphate" evidence="2">
    <location>
        <position position="54"/>
    </location>
</feature>
<feature type="domain" description="Response regulatory" evidence="3">
    <location>
        <begin position="5"/>
        <end position="124"/>
    </location>
</feature>
<dbReference type="Pfam" id="PF00072">
    <property type="entry name" value="Response_reg"/>
    <property type="match status" value="2"/>
</dbReference>
<dbReference type="InterPro" id="IPR050595">
    <property type="entry name" value="Bact_response_regulator"/>
</dbReference>
<evidence type="ECO:0000313" key="4">
    <source>
        <dbReference type="EMBL" id="MDC7674914.1"/>
    </source>
</evidence>
<feature type="domain" description="Response regulatory" evidence="3">
    <location>
        <begin position="135"/>
        <end position="258"/>
    </location>
</feature>
<dbReference type="PROSITE" id="PS50110">
    <property type="entry name" value="RESPONSE_REGULATORY"/>
    <property type="match status" value="2"/>
</dbReference>